<evidence type="ECO:0000259" key="2">
    <source>
        <dbReference type="PROSITE" id="PS51747"/>
    </source>
</evidence>
<gene>
    <name evidence="3" type="ORF">PMKS-002243</name>
</gene>
<organism evidence="3 4">
    <name type="scientific">Pichia membranifaciens</name>
    <dbReference type="NCBI Taxonomy" id="4926"/>
    <lineage>
        <taxon>Eukaryota</taxon>
        <taxon>Fungi</taxon>
        <taxon>Dikarya</taxon>
        <taxon>Ascomycota</taxon>
        <taxon>Saccharomycotina</taxon>
        <taxon>Pichiomycetes</taxon>
        <taxon>Pichiales</taxon>
        <taxon>Pichiaceae</taxon>
        <taxon>Pichia</taxon>
    </lineage>
</organism>
<reference evidence="3 4" key="1">
    <citation type="submission" date="2016-08" db="EMBL/GenBank/DDBJ databases">
        <title>Whole genome shotgun sequence of Pichia membranifaciens KS47-1.</title>
        <authorList>
            <person name="Konishi M."/>
            <person name="Ishida M."/>
            <person name="Arakawa T."/>
            <person name="Kato Y."/>
            <person name="Horiuchi J."/>
        </authorList>
    </citation>
    <scope>NUCLEOTIDE SEQUENCE [LARGE SCALE GENOMIC DNA]</scope>
    <source>
        <strain evidence="3 4">KS47-1</strain>
    </source>
</reference>
<dbReference type="AlphaFoldDB" id="A0A1Q2YGW6"/>
<feature type="domain" description="CMP/dCMP-type deaminase" evidence="2">
    <location>
        <begin position="4"/>
        <end position="130"/>
    </location>
</feature>
<dbReference type="EMBL" id="BDGI01000086">
    <property type="protein sequence ID" value="GAV28768.1"/>
    <property type="molecule type" value="Genomic_DNA"/>
</dbReference>
<evidence type="ECO:0000313" key="4">
    <source>
        <dbReference type="Proteomes" id="UP000186136"/>
    </source>
</evidence>
<comment type="caution">
    <text evidence="3">The sequence shown here is derived from an EMBL/GenBank/DDBJ whole genome shotgun (WGS) entry which is preliminary data.</text>
</comment>
<dbReference type="Gene3D" id="3.40.140.10">
    <property type="entry name" value="Cytidine Deaminase, domain 2"/>
    <property type="match status" value="1"/>
</dbReference>
<dbReference type="InterPro" id="IPR002125">
    <property type="entry name" value="CMP_dCMP_dom"/>
</dbReference>
<sequence length="205" mass="24138">MDASDHFKFMQESLKYGEVALNHDEVPVAAILVDNSTKKILYRAHNMTNITLNGTAHAEFRIYDYLKRTFPKDHLQMWQNCTLYVTVEPCIIFGGNGSVFDIRYKSNIKLVPGVGHREAISLLRRFYIRENERSPQNINKKKRTLKLDEFPQFRYSQFITLQEFIDIWGKEYQQIYAENDFLQFGEDGKLKLPCETVTNKKRLKT</sequence>
<evidence type="ECO:0000256" key="1">
    <source>
        <dbReference type="ARBA" id="ARBA00022801"/>
    </source>
</evidence>
<dbReference type="Proteomes" id="UP000186136">
    <property type="component" value="Unassembled WGS sequence"/>
</dbReference>
<proteinExistence type="predicted"/>
<dbReference type="GO" id="GO:0052717">
    <property type="term" value="F:tRNA-specific adenosine-34 deaminase activity"/>
    <property type="evidence" value="ECO:0007669"/>
    <property type="project" value="TreeGrafter"/>
</dbReference>
<dbReference type="Pfam" id="PF00383">
    <property type="entry name" value="dCMP_cyt_deam_1"/>
    <property type="match status" value="1"/>
</dbReference>
<dbReference type="OrthoDB" id="1701769at2759"/>
<dbReference type="PANTHER" id="PTHR11079">
    <property type="entry name" value="CYTOSINE DEAMINASE FAMILY MEMBER"/>
    <property type="match status" value="1"/>
</dbReference>
<dbReference type="PANTHER" id="PTHR11079:SF149">
    <property type="entry name" value="TRNA-SPECIFIC ADENOSINE DEAMINASE 2"/>
    <property type="match status" value="1"/>
</dbReference>
<keyword evidence="4" id="KW-1185">Reference proteome</keyword>
<name>A0A1Q2YGW6_9ASCO</name>
<dbReference type="SUPFAM" id="SSF53927">
    <property type="entry name" value="Cytidine deaminase-like"/>
    <property type="match status" value="1"/>
</dbReference>
<keyword evidence="1" id="KW-0378">Hydrolase</keyword>
<dbReference type="PROSITE" id="PS51747">
    <property type="entry name" value="CYT_DCMP_DEAMINASES_2"/>
    <property type="match status" value="1"/>
</dbReference>
<dbReference type="GO" id="GO:0002100">
    <property type="term" value="P:tRNA wobble adenosine to inosine editing"/>
    <property type="evidence" value="ECO:0007669"/>
    <property type="project" value="TreeGrafter"/>
</dbReference>
<dbReference type="InterPro" id="IPR016193">
    <property type="entry name" value="Cytidine_deaminase-like"/>
</dbReference>
<accession>A0A1Q2YGW6</accession>
<evidence type="ECO:0000313" key="3">
    <source>
        <dbReference type="EMBL" id="GAV28768.1"/>
    </source>
</evidence>
<protein>
    <recommendedName>
        <fullName evidence="2">CMP/dCMP-type deaminase domain-containing protein</fullName>
    </recommendedName>
</protein>